<gene>
    <name evidence="4" type="ORF">ACFPT7_17390</name>
</gene>
<evidence type="ECO:0000256" key="1">
    <source>
        <dbReference type="ARBA" id="ARBA00022729"/>
    </source>
</evidence>
<comment type="caution">
    <text evidence="4">The sequence shown here is derived from an EMBL/GenBank/DDBJ whole genome shotgun (WGS) entry which is preliminary data.</text>
</comment>
<organism evidence="4 5">
    <name type="scientific">Acidicapsa dinghuensis</name>
    <dbReference type="NCBI Taxonomy" id="2218256"/>
    <lineage>
        <taxon>Bacteria</taxon>
        <taxon>Pseudomonadati</taxon>
        <taxon>Acidobacteriota</taxon>
        <taxon>Terriglobia</taxon>
        <taxon>Terriglobales</taxon>
        <taxon>Acidobacteriaceae</taxon>
        <taxon>Acidicapsa</taxon>
    </lineage>
</organism>
<dbReference type="InterPro" id="IPR011250">
    <property type="entry name" value="OMP/PagP_B-barrel"/>
</dbReference>
<evidence type="ECO:0000259" key="3">
    <source>
        <dbReference type="Pfam" id="PF13505"/>
    </source>
</evidence>
<keyword evidence="5" id="KW-1185">Reference proteome</keyword>
<accession>A0ABW1EJD5</accession>
<dbReference type="RefSeq" id="WP_263340932.1">
    <property type="nucleotide sequence ID" value="NZ_JAGSYH010000006.1"/>
</dbReference>
<dbReference type="Gene3D" id="2.40.160.20">
    <property type="match status" value="1"/>
</dbReference>
<sequence length="199" mass="21918">MKKFALLALLLTVFTIAGRAQESRQDVSISGSGMLEPYVNSSTDVKVAAKRGLGGLISYRFQLTPRGAVEANYAFTQNSLHYVAPTYNYQVNARTQEVSVAYVFSFNFRNWNPFVEAGGGGLFWGNIRNLATTTLDVKSQTTIGAVYGGGIAYEISPSFDIRAEYRGFVTKVPDFGYSPLATNRYYNINNPVVGVAYHF</sequence>
<reference evidence="5" key="1">
    <citation type="journal article" date="2019" name="Int. J. Syst. Evol. Microbiol.">
        <title>The Global Catalogue of Microorganisms (GCM) 10K type strain sequencing project: providing services to taxonomists for standard genome sequencing and annotation.</title>
        <authorList>
            <consortium name="The Broad Institute Genomics Platform"/>
            <consortium name="The Broad Institute Genome Sequencing Center for Infectious Disease"/>
            <person name="Wu L."/>
            <person name="Ma J."/>
        </authorList>
    </citation>
    <scope>NUCLEOTIDE SEQUENCE [LARGE SCALE GENOMIC DNA]</scope>
    <source>
        <strain evidence="5">JCM 4087</strain>
    </source>
</reference>
<dbReference type="EMBL" id="JBHSPH010000008">
    <property type="protein sequence ID" value="MFC5864084.1"/>
    <property type="molecule type" value="Genomic_DNA"/>
</dbReference>
<evidence type="ECO:0000313" key="5">
    <source>
        <dbReference type="Proteomes" id="UP001596091"/>
    </source>
</evidence>
<proteinExistence type="predicted"/>
<name>A0ABW1EJD5_9BACT</name>
<dbReference type="Pfam" id="PF13505">
    <property type="entry name" value="OMP_b-brl"/>
    <property type="match status" value="1"/>
</dbReference>
<keyword evidence="1 2" id="KW-0732">Signal</keyword>
<protein>
    <submittedName>
        <fullName evidence="4">Outer membrane protein</fullName>
    </submittedName>
</protein>
<dbReference type="InterPro" id="IPR027385">
    <property type="entry name" value="Beta-barrel_OMP"/>
</dbReference>
<dbReference type="SUPFAM" id="SSF56925">
    <property type="entry name" value="OMPA-like"/>
    <property type="match status" value="1"/>
</dbReference>
<feature type="signal peptide" evidence="2">
    <location>
        <begin position="1"/>
        <end position="20"/>
    </location>
</feature>
<feature type="chain" id="PRO_5045732023" evidence="2">
    <location>
        <begin position="21"/>
        <end position="199"/>
    </location>
</feature>
<dbReference type="Proteomes" id="UP001596091">
    <property type="component" value="Unassembled WGS sequence"/>
</dbReference>
<evidence type="ECO:0000313" key="4">
    <source>
        <dbReference type="EMBL" id="MFC5864084.1"/>
    </source>
</evidence>
<evidence type="ECO:0000256" key="2">
    <source>
        <dbReference type="SAM" id="SignalP"/>
    </source>
</evidence>
<feature type="domain" description="Outer membrane protein beta-barrel" evidence="3">
    <location>
        <begin position="7"/>
        <end position="199"/>
    </location>
</feature>